<proteinExistence type="predicted"/>
<dbReference type="Proteomes" id="UP000749311">
    <property type="component" value="Unassembled WGS sequence"/>
</dbReference>
<dbReference type="EMBL" id="JAAMOZ010000004">
    <property type="protein sequence ID" value="NIH58605.1"/>
    <property type="molecule type" value="Genomic_DNA"/>
</dbReference>
<keyword evidence="3" id="KW-1185">Reference proteome</keyword>
<organism evidence="2 3">
    <name type="scientific">Brooklawnia cerclae</name>
    <dbReference type="NCBI Taxonomy" id="349934"/>
    <lineage>
        <taxon>Bacteria</taxon>
        <taxon>Bacillati</taxon>
        <taxon>Actinomycetota</taxon>
        <taxon>Actinomycetes</taxon>
        <taxon>Propionibacteriales</taxon>
        <taxon>Propionibacteriaceae</taxon>
        <taxon>Brooklawnia</taxon>
    </lineage>
</organism>
<dbReference type="GO" id="GO:0047739">
    <property type="term" value="F:cephalosporin-C deacetylase activity"/>
    <property type="evidence" value="ECO:0007669"/>
    <property type="project" value="UniProtKB-EC"/>
</dbReference>
<dbReference type="RefSeq" id="WP_167171370.1">
    <property type="nucleotide sequence ID" value="NZ_BAAAOO010000006.1"/>
</dbReference>
<gene>
    <name evidence="2" type="ORF">FB473_003302</name>
</gene>
<dbReference type="InterPro" id="IPR008391">
    <property type="entry name" value="AXE1_dom"/>
</dbReference>
<dbReference type="InterPro" id="IPR039069">
    <property type="entry name" value="CE7"/>
</dbReference>
<dbReference type="SUPFAM" id="SSF53474">
    <property type="entry name" value="alpha/beta-Hydrolases"/>
    <property type="match status" value="1"/>
</dbReference>
<dbReference type="PANTHER" id="PTHR40111">
    <property type="entry name" value="CEPHALOSPORIN-C DEACETYLASE"/>
    <property type="match status" value="1"/>
</dbReference>
<sequence>MAFFDKSLDELRRYRPAREEPDDFDAFWQTTLAESPVDSSVLACEPFETPLATVEAFDVTFSGWLGQPIKAWLLLPRHRTGPLPTVVQYLGYKAGRSVPWNWLTWTAFGFAHVVMDNRGQGGGGKTTGITPDINPFGHGASAPGFLTSGVEDPTRYYFRRLITDAVRAVDAVKLLPAVDRDRVAVLGGSQGGGLALSVAGLRDDVAGMIADVPCLCHYRRGSQITDQGPYAEISRFLMSHRFEVEPVMRTLSYFDGVNFAARARCPGWFSVGLMDKICPPSTVFAAYHAYAGPSQIEVFTYNGHEGGAQYDVPRKLGALQEVLGVQG</sequence>
<evidence type="ECO:0000313" key="3">
    <source>
        <dbReference type="Proteomes" id="UP000749311"/>
    </source>
</evidence>
<dbReference type="Gene3D" id="3.40.50.1820">
    <property type="entry name" value="alpha/beta hydrolase"/>
    <property type="match status" value="1"/>
</dbReference>
<name>A0ABX0SNI3_9ACTN</name>
<dbReference type="Pfam" id="PF05448">
    <property type="entry name" value="AXE1"/>
    <property type="match status" value="1"/>
</dbReference>
<dbReference type="EC" id="3.1.1.41" evidence="2"/>
<evidence type="ECO:0000313" key="2">
    <source>
        <dbReference type="EMBL" id="NIH58605.1"/>
    </source>
</evidence>
<reference evidence="2 3" key="1">
    <citation type="submission" date="2020-02" db="EMBL/GenBank/DDBJ databases">
        <title>Sequencing the genomes of 1000 actinobacteria strains.</title>
        <authorList>
            <person name="Klenk H.-P."/>
        </authorList>
    </citation>
    <scope>NUCLEOTIDE SEQUENCE [LARGE SCALE GENOMIC DNA]</scope>
    <source>
        <strain evidence="2 3">DSM 19609</strain>
    </source>
</reference>
<evidence type="ECO:0000259" key="1">
    <source>
        <dbReference type="Pfam" id="PF05448"/>
    </source>
</evidence>
<dbReference type="InterPro" id="IPR029058">
    <property type="entry name" value="AB_hydrolase_fold"/>
</dbReference>
<dbReference type="PANTHER" id="PTHR40111:SF1">
    <property type="entry name" value="CEPHALOSPORIN-C DEACETYLASE"/>
    <property type="match status" value="1"/>
</dbReference>
<comment type="caution">
    <text evidence="2">The sequence shown here is derived from an EMBL/GenBank/DDBJ whole genome shotgun (WGS) entry which is preliminary data.</text>
</comment>
<keyword evidence="2" id="KW-0378">Hydrolase</keyword>
<feature type="domain" description="Acetyl xylan esterase" evidence="1">
    <location>
        <begin position="1"/>
        <end position="311"/>
    </location>
</feature>
<accession>A0ABX0SNI3</accession>
<protein>
    <submittedName>
        <fullName evidence="2">Cephalosporin-C deacetylase</fullName>
        <ecNumber evidence="2">3.1.1.41</ecNumber>
    </submittedName>
</protein>